<evidence type="ECO:0000256" key="6">
    <source>
        <dbReference type="ARBA" id="ARBA00023136"/>
    </source>
</evidence>
<dbReference type="EMBL" id="VFRP01000001">
    <property type="protein sequence ID" value="TPE53644.1"/>
    <property type="molecule type" value="Genomic_DNA"/>
</dbReference>
<dbReference type="PANTHER" id="PTHR30561">
    <property type="entry name" value="SMR FAMILY PROTON-DEPENDENT DRUG EFFLUX TRANSPORTER SUGE"/>
    <property type="match status" value="1"/>
</dbReference>
<accession>A0A501WZ38</accession>
<evidence type="ECO:0000256" key="8">
    <source>
        <dbReference type="RuleBase" id="RU003942"/>
    </source>
</evidence>
<evidence type="ECO:0000256" key="1">
    <source>
        <dbReference type="ARBA" id="ARBA00004651"/>
    </source>
</evidence>
<comment type="similarity">
    <text evidence="7 8">Belongs to the drug/metabolite transporter (DMT) superfamily. Small multidrug resistance (SMR) (TC 2.A.7.1) family.</text>
</comment>
<feature type="transmembrane region" description="Helical" evidence="9">
    <location>
        <begin position="83"/>
        <end position="104"/>
    </location>
</feature>
<dbReference type="InterPro" id="IPR045324">
    <property type="entry name" value="Small_multidrug_res"/>
</dbReference>
<dbReference type="InterPro" id="IPR000390">
    <property type="entry name" value="Small_drug/metabolite_transptr"/>
</dbReference>
<comment type="caution">
    <text evidence="10">The sequence shown here is derived from an EMBL/GenBank/DDBJ whole genome shotgun (WGS) entry which is preliminary data.</text>
</comment>
<evidence type="ECO:0000313" key="11">
    <source>
        <dbReference type="Proteomes" id="UP000319255"/>
    </source>
</evidence>
<keyword evidence="2" id="KW-0813">Transport</keyword>
<keyword evidence="6 9" id="KW-0472">Membrane</keyword>
<dbReference type="GO" id="GO:1990961">
    <property type="term" value="P:xenobiotic detoxification by transmembrane export across the plasma membrane"/>
    <property type="evidence" value="ECO:0007669"/>
    <property type="project" value="UniProtKB-ARBA"/>
</dbReference>
<keyword evidence="5 9" id="KW-1133">Transmembrane helix</keyword>
<dbReference type="SUPFAM" id="SSF103481">
    <property type="entry name" value="Multidrug resistance efflux transporter EmrE"/>
    <property type="match status" value="1"/>
</dbReference>
<dbReference type="OrthoDB" id="9808638at2"/>
<dbReference type="GO" id="GO:0015297">
    <property type="term" value="F:antiporter activity"/>
    <property type="evidence" value="ECO:0007669"/>
    <property type="project" value="TreeGrafter"/>
</dbReference>
<evidence type="ECO:0000256" key="7">
    <source>
        <dbReference type="ARBA" id="ARBA00038032"/>
    </source>
</evidence>
<protein>
    <submittedName>
        <fullName evidence="10">QacE family quaternary ammonium compound efflux SMR transporter</fullName>
    </submittedName>
</protein>
<keyword evidence="3" id="KW-1003">Cell membrane</keyword>
<organism evidence="10 11">
    <name type="scientific">Amaricoccus solimangrovi</name>
    <dbReference type="NCBI Taxonomy" id="2589815"/>
    <lineage>
        <taxon>Bacteria</taxon>
        <taxon>Pseudomonadati</taxon>
        <taxon>Pseudomonadota</taxon>
        <taxon>Alphaproteobacteria</taxon>
        <taxon>Rhodobacterales</taxon>
        <taxon>Paracoccaceae</taxon>
        <taxon>Amaricoccus</taxon>
    </lineage>
</organism>
<dbReference type="PANTHER" id="PTHR30561:SF1">
    <property type="entry name" value="MULTIDRUG TRANSPORTER EMRE"/>
    <property type="match status" value="1"/>
</dbReference>
<evidence type="ECO:0000256" key="9">
    <source>
        <dbReference type="SAM" id="Phobius"/>
    </source>
</evidence>
<proteinExistence type="inferred from homology"/>
<dbReference type="GO" id="GO:0015199">
    <property type="term" value="F:amino-acid betaine transmembrane transporter activity"/>
    <property type="evidence" value="ECO:0007669"/>
    <property type="project" value="TreeGrafter"/>
</dbReference>
<evidence type="ECO:0000256" key="2">
    <source>
        <dbReference type="ARBA" id="ARBA00022448"/>
    </source>
</evidence>
<evidence type="ECO:0000256" key="3">
    <source>
        <dbReference type="ARBA" id="ARBA00022475"/>
    </source>
</evidence>
<evidence type="ECO:0000256" key="4">
    <source>
        <dbReference type="ARBA" id="ARBA00022692"/>
    </source>
</evidence>
<dbReference type="GO" id="GO:0015220">
    <property type="term" value="F:choline transmembrane transporter activity"/>
    <property type="evidence" value="ECO:0007669"/>
    <property type="project" value="TreeGrafter"/>
</dbReference>
<comment type="subcellular location">
    <subcellularLocation>
        <location evidence="1 8">Cell membrane</location>
        <topology evidence="1 8">Multi-pass membrane protein</topology>
    </subcellularLocation>
</comment>
<sequence length="110" mass="11443">MNIALMLGLAILCEVVATSALRAADGFTRPLPSLLCLVGYAVAIYLLSLTVRTLPTGIVYAIWSGLGIVLVAALAWARDGQRLDMPGMIGLGLIIAGILVVNLLSKSVGH</sequence>
<dbReference type="FunFam" id="1.10.3730.20:FF:000001">
    <property type="entry name" value="Quaternary ammonium compound resistance transporter SugE"/>
    <property type="match status" value="1"/>
</dbReference>
<dbReference type="Proteomes" id="UP000319255">
    <property type="component" value="Unassembled WGS sequence"/>
</dbReference>
<evidence type="ECO:0000313" key="10">
    <source>
        <dbReference type="EMBL" id="TPE53644.1"/>
    </source>
</evidence>
<name>A0A501WZ38_9RHOB</name>
<dbReference type="GO" id="GO:0031460">
    <property type="term" value="P:glycine betaine transport"/>
    <property type="evidence" value="ECO:0007669"/>
    <property type="project" value="TreeGrafter"/>
</dbReference>
<reference evidence="10 11" key="1">
    <citation type="submission" date="2019-06" db="EMBL/GenBank/DDBJ databases">
        <title>A novel bacterium of genus Amaricoccus, isolated from marine sediment.</title>
        <authorList>
            <person name="Huang H."/>
            <person name="Mo K."/>
            <person name="Hu Y."/>
        </authorList>
    </citation>
    <scope>NUCLEOTIDE SEQUENCE [LARGE SCALE GENOMIC DNA]</scope>
    <source>
        <strain evidence="10 11">HB172011</strain>
    </source>
</reference>
<dbReference type="Pfam" id="PF00893">
    <property type="entry name" value="Multi_Drug_Res"/>
    <property type="match status" value="1"/>
</dbReference>
<dbReference type="InterPro" id="IPR037185">
    <property type="entry name" value="EmrE-like"/>
</dbReference>
<keyword evidence="4 8" id="KW-0812">Transmembrane</keyword>
<dbReference type="AlphaFoldDB" id="A0A501WZ38"/>
<feature type="transmembrane region" description="Helical" evidence="9">
    <location>
        <begin position="32"/>
        <end position="51"/>
    </location>
</feature>
<gene>
    <name evidence="10" type="ORF">FJM51_00920</name>
</gene>
<keyword evidence="11" id="KW-1185">Reference proteome</keyword>
<evidence type="ECO:0000256" key="5">
    <source>
        <dbReference type="ARBA" id="ARBA00022989"/>
    </source>
</evidence>
<dbReference type="RefSeq" id="WP_140452222.1">
    <property type="nucleotide sequence ID" value="NZ_VFRP01000001.1"/>
</dbReference>
<dbReference type="GO" id="GO:0005886">
    <property type="term" value="C:plasma membrane"/>
    <property type="evidence" value="ECO:0007669"/>
    <property type="project" value="UniProtKB-SubCell"/>
</dbReference>
<feature type="transmembrane region" description="Helical" evidence="9">
    <location>
        <begin position="58"/>
        <end position="77"/>
    </location>
</feature>
<dbReference type="Gene3D" id="1.10.3730.20">
    <property type="match status" value="1"/>
</dbReference>